<comment type="pathway">
    <text evidence="4">Protein modification; protein ubiquitination.</text>
</comment>
<evidence type="ECO:0000256" key="8">
    <source>
        <dbReference type="ARBA" id="ARBA00022723"/>
    </source>
</evidence>
<name>A0AAV5LGL4_9ROSI</name>
<dbReference type="EMBL" id="BPVZ01000115">
    <property type="protein sequence ID" value="GKV36225.1"/>
    <property type="molecule type" value="Genomic_DNA"/>
</dbReference>
<evidence type="ECO:0000256" key="12">
    <source>
        <dbReference type="ARBA" id="ARBA00022833"/>
    </source>
</evidence>
<keyword evidence="10 13" id="KW-0863">Zinc-finger</keyword>
<dbReference type="InterPro" id="IPR002867">
    <property type="entry name" value="IBR_dom"/>
</dbReference>
<dbReference type="GO" id="GO:0061630">
    <property type="term" value="F:ubiquitin protein ligase activity"/>
    <property type="evidence" value="ECO:0007669"/>
    <property type="project" value="UniProtKB-EC"/>
</dbReference>
<evidence type="ECO:0000256" key="9">
    <source>
        <dbReference type="ARBA" id="ARBA00022737"/>
    </source>
</evidence>
<evidence type="ECO:0000256" key="13">
    <source>
        <dbReference type="PROSITE-ProRule" id="PRU00175"/>
    </source>
</evidence>
<dbReference type="EC" id="2.3.2.31" evidence="6"/>
<keyword evidence="11" id="KW-0833">Ubl conjugation pathway</keyword>
<evidence type="ECO:0000256" key="1">
    <source>
        <dbReference type="ARBA" id="ARBA00001798"/>
    </source>
</evidence>
<comment type="similarity">
    <text evidence="5">Belongs to the RBR family. Ariadne subfamily.</text>
</comment>
<keyword evidence="9" id="KW-0677">Repeat</keyword>
<accession>A0AAV5LGL4</accession>
<evidence type="ECO:0000256" key="2">
    <source>
        <dbReference type="ARBA" id="ARBA00001947"/>
    </source>
</evidence>
<comment type="caution">
    <text evidence="16">The sequence shown here is derived from an EMBL/GenBank/DDBJ whole genome shotgun (WGS) entry which is preliminary data.</text>
</comment>
<evidence type="ECO:0000313" key="17">
    <source>
        <dbReference type="Proteomes" id="UP001054252"/>
    </source>
</evidence>
<dbReference type="PANTHER" id="PTHR11685">
    <property type="entry name" value="RBR FAMILY RING FINGER AND IBR DOMAIN-CONTAINING"/>
    <property type="match status" value="1"/>
</dbReference>
<dbReference type="InterPro" id="IPR018957">
    <property type="entry name" value="Znf_C3HC4_RING-type"/>
</dbReference>
<evidence type="ECO:0000259" key="15">
    <source>
        <dbReference type="PROSITE" id="PS51873"/>
    </source>
</evidence>
<keyword evidence="12" id="KW-0862">Zinc</keyword>
<dbReference type="AlphaFoldDB" id="A0AAV5LGL4"/>
<comment type="cofactor">
    <cofactor evidence="2">
        <name>Zn(2+)</name>
        <dbReference type="ChEBI" id="CHEBI:29105"/>
    </cofactor>
</comment>
<gene>
    <name evidence="16" type="ORF">SLEP1_g44377</name>
</gene>
<evidence type="ECO:0000256" key="3">
    <source>
        <dbReference type="ARBA" id="ARBA00003976"/>
    </source>
</evidence>
<feature type="domain" description="RING-type" evidence="14">
    <location>
        <begin position="34"/>
        <end position="84"/>
    </location>
</feature>
<dbReference type="Pfam" id="PF00097">
    <property type="entry name" value="zf-C3HC4"/>
    <property type="match status" value="1"/>
</dbReference>
<dbReference type="InterPro" id="IPR044066">
    <property type="entry name" value="TRIAD_supradom"/>
</dbReference>
<dbReference type="InterPro" id="IPR001841">
    <property type="entry name" value="Znf_RING"/>
</dbReference>
<evidence type="ECO:0000256" key="6">
    <source>
        <dbReference type="ARBA" id="ARBA00012251"/>
    </source>
</evidence>
<evidence type="ECO:0000256" key="11">
    <source>
        <dbReference type="ARBA" id="ARBA00022786"/>
    </source>
</evidence>
<protein>
    <recommendedName>
        <fullName evidence="6">RBR-type E3 ubiquitin transferase</fullName>
        <ecNumber evidence="6">2.3.2.31</ecNumber>
    </recommendedName>
</protein>
<evidence type="ECO:0000256" key="4">
    <source>
        <dbReference type="ARBA" id="ARBA00004906"/>
    </source>
</evidence>
<organism evidence="16 17">
    <name type="scientific">Rubroshorea leprosula</name>
    <dbReference type="NCBI Taxonomy" id="152421"/>
    <lineage>
        <taxon>Eukaryota</taxon>
        <taxon>Viridiplantae</taxon>
        <taxon>Streptophyta</taxon>
        <taxon>Embryophyta</taxon>
        <taxon>Tracheophyta</taxon>
        <taxon>Spermatophyta</taxon>
        <taxon>Magnoliopsida</taxon>
        <taxon>eudicotyledons</taxon>
        <taxon>Gunneridae</taxon>
        <taxon>Pentapetalae</taxon>
        <taxon>rosids</taxon>
        <taxon>malvids</taxon>
        <taxon>Malvales</taxon>
        <taxon>Dipterocarpaceae</taxon>
        <taxon>Rubroshorea</taxon>
    </lineage>
</organism>
<evidence type="ECO:0000256" key="5">
    <source>
        <dbReference type="ARBA" id="ARBA00005884"/>
    </source>
</evidence>
<dbReference type="Gene3D" id="3.30.40.10">
    <property type="entry name" value="Zinc/RING finger domain, C3HC4 (zinc finger)"/>
    <property type="match status" value="1"/>
</dbReference>
<evidence type="ECO:0000313" key="16">
    <source>
        <dbReference type="EMBL" id="GKV36225.1"/>
    </source>
</evidence>
<sequence length="214" mass="24274">MGNVLHKKGFQEAEAEAKAEPEPQELELNSEFTCEICVEPVQSTKKFSNNTLCRHPFCIDCIAKYIEARVEDGAPANIKCPALNCNHPLDPLFCRSVIPRKLFNQWCDRLCDTAILEVDKCYCPNNNCSMLVLNECGGTVKKVSCPNCKMTFCFQCKVPWHAGYWCSESGQSRDRNDVLLGMLVELNHWTRCYKCGHAIEKIQGCTEVHCRFVP</sequence>
<dbReference type="PROSITE" id="PS00518">
    <property type="entry name" value="ZF_RING_1"/>
    <property type="match status" value="1"/>
</dbReference>
<dbReference type="InterPro" id="IPR031127">
    <property type="entry name" value="E3_UB_ligase_RBR"/>
</dbReference>
<keyword evidence="17" id="KW-1185">Reference proteome</keyword>
<dbReference type="SUPFAM" id="SSF57850">
    <property type="entry name" value="RING/U-box"/>
    <property type="match status" value="3"/>
</dbReference>
<dbReference type="InterPro" id="IPR017907">
    <property type="entry name" value="Znf_RING_CS"/>
</dbReference>
<dbReference type="SMART" id="SM00647">
    <property type="entry name" value="IBR"/>
    <property type="match status" value="1"/>
</dbReference>
<dbReference type="FunFam" id="3.30.40.10:FF:000230">
    <property type="entry name" value="RBR-type E3 ubiquitin transferase"/>
    <property type="match status" value="1"/>
</dbReference>
<keyword evidence="8" id="KW-0479">Metal-binding</keyword>
<dbReference type="GO" id="GO:0016567">
    <property type="term" value="P:protein ubiquitination"/>
    <property type="evidence" value="ECO:0007669"/>
    <property type="project" value="InterPro"/>
</dbReference>
<reference evidence="16 17" key="1">
    <citation type="journal article" date="2021" name="Commun. Biol.">
        <title>The genome of Shorea leprosula (Dipterocarpaceae) highlights the ecological relevance of drought in aseasonal tropical rainforests.</title>
        <authorList>
            <person name="Ng K.K.S."/>
            <person name="Kobayashi M.J."/>
            <person name="Fawcett J.A."/>
            <person name="Hatakeyama M."/>
            <person name="Paape T."/>
            <person name="Ng C.H."/>
            <person name="Ang C.C."/>
            <person name="Tnah L.H."/>
            <person name="Lee C.T."/>
            <person name="Nishiyama T."/>
            <person name="Sese J."/>
            <person name="O'Brien M.J."/>
            <person name="Copetti D."/>
            <person name="Mohd Noor M.I."/>
            <person name="Ong R.C."/>
            <person name="Putra M."/>
            <person name="Sireger I.Z."/>
            <person name="Indrioko S."/>
            <person name="Kosugi Y."/>
            <person name="Izuno A."/>
            <person name="Isagi Y."/>
            <person name="Lee S.L."/>
            <person name="Shimizu K.K."/>
        </authorList>
    </citation>
    <scope>NUCLEOTIDE SEQUENCE [LARGE SCALE GENOMIC DNA]</scope>
    <source>
        <strain evidence="16">214</strain>
    </source>
</reference>
<dbReference type="Pfam" id="PF01485">
    <property type="entry name" value="IBR"/>
    <property type="match status" value="1"/>
</dbReference>
<dbReference type="InterPro" id="IPR013083">
    <property type="entry name" value="Znf_RING/FYVE/PHD"/>
</dbReference>
<dbReference type="GO" id="GO:0008270">
    <property type="term" value="F:zinc ion binding"/>
    <property type="evidence" value="ECO:0007669"/>
    <property type="project" value="UniProtKB-KW"/>
</dbReference>
<comment type="function">
    <text evidence="3">Might act as an E3 ubiquitin-protein ligase, or as part of E3 complex, which accepts ubiquitin from specific E2 ubiquitin-conjugating enzymes and then transfers it to substrates.</text>
</comment>
<dbReference type="PROSITE" id="PS50089">
    <property type="entry name" value="ZF_RING_2"/>
    <property type="match status" value="1"/>
</dbReference>
<comment type="catalytic activity">
    <reaction evidence="1">
        <text>[E2 ubiquitin-conjugating enzyme]-S-ubiquitinyl-L-cysteine + [acceptor protein]-L-lysine = [E2 ubiquitin-conjugating enzyme]-L-cysteine + [acceptor protein]-N(6)-ubiquitinyl-L-lysine.</text>
        <dbReference type="EC" id="2.3.2.31"/>
    </reaction>
</comment>
<feature type="domain" description="RING-type" evidence="15">
    <location>
        <begin position="30"/>
        <end position="214"/>
    </location>
</feature>
<proteinExistence type="inferred from homology"/>
<keyword evidence="7" id="KW-0808">Transferase</keyword>
<dbReference type="PROSITE" id="PS51873">
    <property type="entry name" value="TRIAD"/>
    <property type="match status" value="1"/>
</dbReference>
<evidence type="ECO:0000259" key="14">
    <source>
        <dbReference type="PROSITE" id="PS50089"/>
    </source>
</evidence>
<evidence type="ECO:0000256" key="7">
    <source>
        <dbReference type="ARBA" id="ARBA00022679"/>
    </source>
</evidence>
<evidence type="ECO:0000256" key="10">
    <source>
        <dbReference type="ARBA" id="ARBA00022771"/>
    </source>
</evidence>
<dbReference type="Proteomes" id="UP001054252">
    <property type="component" value="Unassembled WGS sequence"/>
</dbReference>